<feature type="domain" description="NADPH-dependent FMN reductase-like" evidence="1">
    <location>
        <begin position="44"/>
        <end position="193"/>
    </location>
</feature>
<dbReference type="InterPro" id="IPR029039">
    <property type="entry name" value="Flavoprotein-like_sf"/>
</dbReference>
<reference evidence="2 3" key="1">
    <citation type="submission" date="2020-12" db="EMBL/GenBank/DDBJ databases">
        <title>Metabolic potential, ecology and presence of endohyphal bacteria is reflected in genomic diversity of Mucoromycotina.</title>
        <authorList>
            <person name="Muszewska A."/>
            <person name="Okrasinska A."/>
            <person name="Steczkiewicz K."/>
            <person name="Drgas O."/>
            <person name="Orlowska M."/>
            <person name="Perlinska-Lenart U."/>
            <person name="Aleksandrzak-Piekarczyk T."/>
            <person name="Szatraj K."/>
            <person name="Zielenkiewicz U."/>
            <person name="Pilsyk S."/>
            <person name="Malc E."/>
            <person name="Mieczkowski P."/>
            <person name="Kruszewska J.S."/>
            <person name="Biernat P."/>
            <person name="Pawlowska J."/>
        </authorList>
    </citation>
    <scope>NUCLEOTIDE SEQUENCE [LARGE SCALE GENOMIC DNA]</scope>
    <source>
        <strain evidence="2 3">CBS 142.35</strain>
    </source>
</reference>
<name>A0A8H7VQF4_9FUNG</name>
<dbReference type="InterPro" id="IPR005025">
    <property type="entry name" value="FMN_Rdtase-like_dom"/>
</dbReference>
<dbReference type="EMBL" id="JAEPRB010000034">
    <property type="protein sequence ID" value="KAG2224978.1"/>
    <property type="molecule type" value="Genomic_DNA"/>
</dbReference>
<dbReference type="Pfam" id="PF03358">
    <property type="entry name" value="FMN_red"/>
    <property type="match status" value="1"/>
</dbReference>
<evidence type="ECO:0000313" key="2">
    <source>
        <dbReference type="EMBL" id="KAG2224978.1"/>
    </source>
</evidence>
<dbReference type="PANTHER" id="PTHR43590:SF1">
    <property type="entry name" value="ARSENIC RESISTANCE PROTEIN ARSH (AFU_ORTHOLOGUE AFUA_5G15030)"/>
    <property type="match status" value="1"/>
</dbReference>
<organism evidence="2 3">
    <name type="scientific">Circinella minor</name>
    <dbReference type="NCBI Taxonomy" id="1195481"/>
    <lineage>
        <taxon>Eukaryota</taxon>
        <taxon>Fungi</taxon>
        <taxon>Fungi incertae sedis</taxon>
        <taxon>Mucoromycota</taxon>
        <taxon>Mucoromycotina</taxon>
        <taxon>Mucoromycetes</taxon>
        <taxon>Mucorales</taxon>
        <taxon>Lichtheimiaceae</taxon>
        <taxon>Circinella</taxon>
    </lineage>
</organism>
<dbReference type="Gene3D" id="3.40.50.360">
    <property type="match status" value="1"/>
</dbReference>
<proteinExistence type="predicted"/>
<dbReference type="Proteomes" id="UP000646827">
    <property type="component" value="Unassembled WGS sequence"/>
</dbReference>
<keyword evidence="3" id="KW-1185">Reference proteome</keyword>
<gene>
    <name evidence="2" type="ORF">INT45_000099</name>
</gene>
<evidence type="ECO:0000313" key="3">
    <source>
        <dbReference type="Proteomes" id="UP000646827"/>
    </source>
</evidence>
<dbReference type="AlphaFoldDB" id="A0A8H7VQF4"/>
<comment type="caution">
    <text evidence="2">The sequence shown here is derived from an EMBL/GenBank/DDBJ whole genome shotgun (WGS) entry which is preliminary data.</text>
</comment>
<evidence type="ECO:0000259" key="1">
    <source>
        <dbReference type="Pfam" id="PF03358"/>
    </source>
</evidence>
<dbReference type="PANTHER" id="PTHR43590">
    <property type="entry name" value="ARSENIC RESISTANCE PROTEIN ARSH (AFU_ORTHOLOGUE AFUA_5G15030)"/>
    <property type="match status" value="1"/>
</dbReference>
<accession>A0A8H7VQF4</accession>
<dbReference type="InterPro" id="IPR014063">
    <property type="entry name" value="Arsenate-R_ArsH"/>
</dbReference>
<dbReference type="SUPFAM" id="SSF52218">
    <property type="entry name" value="Flavoproteins"/>
    <property type="match status" value="1"/>
</dbReference>
<dbReference type="GO" id="GO:0016655">
    <property type="term" value="F:oxidoreductase activity, acting on NAD(P)H, quinone or similar compound as acceptor"/>
    <property type="evidence" value="ECO:0007669"/>
    <property type="project" value="TreeGrafter"/>
</dbReference>
<sequence>MSFTLKTVTTSLYKPFLLGPAATKRKDWVQSIPPFSIKRPDNPIKILILYGSLRKRSISRLLALEFGRVLEHMGADVRIYSPDDLPLKNGNKLHPKVVELRELSTWSDGQVWVSPEQHGQISGVFKTQLDWIPLSYKDSDGNEMKPTQGKTLAVAQVHGGAEGFNAVNSLRLLSRWMKMYTVSNQVCISKAWDEFDDQDRMKPSFHRNRMVDAAEELYKLTTLLGPQKDYLLDRYSEREKKIEKKVQNDEFSISQTQNKYDEGKAINPAFNFLEEHVSSKRRNETP</sequence>
<protein>
    <recommendedName>
        <fullName evidence="1">NADPH-dependent FMN reductase-like domain-containing protein</fullName>
    </recommendedName>
</protein>
<dbReference type="OrthoDB" id="8300214at2759"/>